<comment type="similarity">
    <text evidence="10">In the N-terminal section; belongs to the methyltransferase superfamily. tRNA (mnm(5)s(2)U34)-methyltransferase family.</text>
</comment>
<keyword evidence="3 10" id="KW-0285">Flavoprotein</keyword>
<evidence type="ECO:0000256" key="4">
    <source>
        <dbReference type="ARBA" id="ARBA00022679"/>
    </source>
</evidence>
<dbReference type="Pfam" id="PF05430">
    <property type="entry name" value="Methyltransf_30"/>
    <property type="match status" value="1"/>
</dbReference>
<comment type="subcellular location">
    <subcellularLocation>
        <location evidence="10">Cytoplasm</location>
    </subcellularLocation>
</comment>
<dbReference type="NCBIfam" id="NF033855">
    <property type="entry name" value="tRNA_MNMC2"/>
    <property type="match status" value="1"/>
</dbReference>
<dbReference type="EC" id="1.5.-.-" evidence="10"/>
<sequence length="640" mass="68369">MSEPLNWLPDGTPYSPRFGDRYHSEHGGLSQAQQVFVAGCGLPAAWGGQTQWRVLETGFGLGLNFLVTWAAWRADAQRPDMLHFTSIEAYPVSAQDLLRAAPQEPQLRHLAEQLAARFYGLLPGVHRLSFEGGRVQLTLWIGDAQAMLRQQHTVADSIYLDGFSPSTNPDIWDTHTLKALARHCRRGTRLATWTIARSVRDQLTQHGFEVHKVPGVPPKRDNLQAYFNPSWQPRARASTEPAPVAQAGTALVIGAGLAGSAVAHSLALRGWRVTVLAAGDAPADGASGLPAGLFCPHVSPDDSVLSRLSRSGVRMTLQRLKDLCAEGSDWGHSGVLEHCTDGGTGLPASWAQGPGADWSHATDSAQLQSAGLPDDTVACWHAQAGWVRPAQLVQAQLAHANIQFQAHAHVARLQTTADSAWQALAADGSTLAQADIAVLACGPATQELLPADTTWPLQAIRGQITWGLHSLHNAYALPPFPVNGNGNLVTHIPLPQGQGWVMGSTFERDVTEMPISAADQVAAHTANYAKLSTLLPASGAPLAPWFDPADSRCQPTWGRVRCASHDRLPIAGLVSPAAPGLWALTALGARGLSLSVLCGELIAAQLHGEPLPLDAKLAQHLGTARLARQVHKAHNKKESL</sequence>
<keyword evidence="9 10" id="KW-0511">Multifunctional enzyme</keyword>
<keyword evidence="14" id="KW-1185">Reference proteome</keyword>
<dbReference type="PANTHER" id="PTHR13847:SF283">
    <property type="entry name" value="TRNA 5-METHYLAMINOMETHYL-2-THIOURIDINE BIOSYNTHESIS BIFUNCTIONAL PROTEIN MNMC"/>
    <property type="match status" value="1"/>
</dbReference>
<feature type="region of interest" description="tRNA (mnm(5)s(2)U34)-methyltransferase" evidence="10">
    <location>
        <begin position="1"/>
        <end position="228"/>
    </location>
</feature>
<feature type="domain" description="FAD dependent oxidoreductase" evidence="11">
    <location>
        <begin position="251"/>
        <end position="604"/>
    </location>
</feature>
<feature type="domain" description="MnmC-like methyltransferase" evidence="12">
    <location>
        <begin position="105"/>
        <end position="226"/>
    </location>
</feature>
<dbReference type="EC" id="2.1.1.61" evidence="10"/>
<protein>
    <recommendedName>
        <fullName evidence="10">tRNA 5-methylaminomethyl-2-thiouridine biosynthesis bifunctional protein MnmC</fullName>
        <shortName evidence="10">tRNA mnm(5)s(2)U biosynthesis bifunctional protein</shortName>
    </recommendedName>
    <domain>
        <recommendedName>
            <fullName evidence="10">tRNA (mnm(5)s(2)U34)-methyltransferase</fullName>
            <ecNumber evidence="10">2.1.1.61</ecNumber>
        </recommendedName>
    </domain>
    <domain>
        <recommendedName>
            <fullName evidence="10">FAD-dependent cmnm(5)s(2)U34 oxidoreductase</fullName>
            <ecNumber evidence="10">1.5.-.-</ecNumber>
        </recommendedName>
    </domain>
</protein>
<dbReference type="InterPro" id="IPR029063">
    <property type="entry name" value="SAM-dependent_MTases_sf"/>
</dbReference>
<evidence type="ECO:0000256" key="8">
    <source>
        <dbReference type="ARBA" id="ARBA00023002"/>
    </source>
</evidence>
<keyword evidence="5 10" id="KW-0949">S-adenosyl-L-methionine</keyword>
<dbReference type="NCBIfam" id="TIGR03197">
    <property type="entry name" value="MnmC_Cterm"/>
    <property type="match status" value="1"/>
</dbReference>
<keyword evidence="6 10" id="KW-0819">tRNA processing</keyword>
<keyword evidence="1 10" id="KW-0963">Cytoplasm</keyword>
<dbReference type="RefSeq" id="WP_191724714.1">
    <property type="nucleotide sequence ID" value="NZ_JACSQK010000011.1"/>
</dbReference>
<evidence type="ECO:0000256" key="7">
    <source>
        <dbReference type="ARBA" id="ARBA00022827"/>
    </source>
</evidence>
<dbReference type="EMBL" id="JACSQK010000011">
    <property type="protein sequence ID" value="MBD7962303.1"/>
    <property type="molecule type" value="Genomic_DNA"/>
</dbReference>
<dbReference type="InterPro" id="IPR006076">
    <property type="entry name" value="FAD-dep_OxRdtase"/>
</dbReference>
<evidence type="ECO:0000259" key="11">
    <source>
        <dbReference type="Pfam" id="PF01266"/>
    </source>
</evidence>
<comment type="caution">
    <text evidence="13">The sequence shown here is derived from an EMBL/GenBank/DDBJ whole genome shotgun (WGS) entry which is preliminary data.</text>
</comment>
<dbReference type="SUPFAM" id="SSF51905">
    <property type="entry name" value="FAD/NAD(P)-binding domain"/>
    <property type="match status" value="1"/>
</dbReference>
<dbReference type="Gene3D" id="3.30.9.10">
    <property type="entry name" value="D-Amino Acid Oxidase, subunit A, domain 2"/>
    <property type="match status" value="1"/>
</dbReference>
<dbReference type="Proteomes" id="UP000634919">
    <property type="component" value="Unassembled WGS sequence"/>
</dbReference>
<proteinExistence type="inferred from homology"/>
<dbReference type="InterPro" id="IPR008471">
    <property type="entry name" value="MnmC-like_methylTransf"/>
</dbReference>
<comment type="function">
    <text evidence="10">Catalyzes the last two steps in the biosynthesis of 5-methylaminomethyl-2-thiouridine (mnm(5)s(2)U) at the wobble position (U34) in tRNA. Catalyzes the FAD-dependent demodification of cmnm(5)s(2)U34 to nm(5)s(2)U34, followed by the transfer of a methyl group from S-adenosyl-L-methionine to nm(5)s(2)U34, to form mnm(5)s(2)U34.</text>
</comment>
<evidence type="ECO:0000256" key="1">
    <source>
        <dbReference type="ARBA" id="ARBA00022490"/>
    </source>
</evidence>
<evidence type="ECO:0000313" key="13">
    <source>
        <dbReference type="EMBL" id="MBD7962303.1"/>
    </source>
</evidence>
<evidence type="ECO:0000256" key="10">
    <source>
        <dbReference type="HAMAP-Rule" id="MF_01102"/>
    </source>
</evidence>
<keyword evidence="2 10" id="KW-0489">Methyltransferase</keyword>
<dbReference type="Gene3D" id="3.40.50.150">
    <property type="entry name" value="Vaccinia Virus protein VP39"/>
    <property type="match status" value="1"/>
</dbReference>
<dbReference type="InterPro" id="IPR036188">
    <property type="entry name" value="FAD/NAD-bd_sf"/>
</dbReference>
<evidence type="ECO:0000259" key="12">
    <source>
        <dbReference type="Pfam" id="PF05430"/>
    </source>
</evidence>
<dbReference type="PANTHER" id="PTHR13847">
    <property type="entry name" value="SARCOSINE DEHYDROGENASE-RELATED"/>
    <property type="match status" value="1"/>
</dbReference>
<comment type="catalytic activity">
    <reaction evidence="10">
        <text>5-aminomethyl-2-thiouridine(34) in tRNA + S-adenosyl-L-methionine = 5-methylaminomethyl-2-thiouridine(34) in tRNA + S-adenosyl-L-homocysteine + H(+)</text>
        <dbReference type="Rhea" id="RHEA:19569"/>
        <dbReference type="Rhea" id="RHEA-COMP:10195"/>
        <dbReference type="Rhea" id="RHEA-COMP:10197"/>
        <dbReference type="ChEBI" id="CHEBI:15378"/>
        <dbReference type="ChEBI" id="CHEBI:57856"/>
        <dbReference type="ChEBI" id="CHEBI:59789"/>
        <dbReference type="ChEBI" id="CHEBI:74454"/>
        <dbReference type="ChEBI" id="CHEBI:74455"/>
        <dbReference type="EC" id="2.1.1.61"/>
    </reaction>
</comment>
<dbReference type="GO" id="GO:0032259">
    <property type="term" value="P:methylation"/>
    <property type="evidence" value="ECO:0007669"/>
    <property type="project" value="UniProtKB-KW"/>
</dbReference>
<dbReference type="HAMAP" id="MF_01102">
    <property type="entry name" value="MnmC"/>
    <property type="match status" value="1"/>
</dbReference>
<dbReference type="GO" id="GO:0004808">
    <property type="term" value="F:tRNA (5-methylaminomethyl-2-thiouridylate)(34)-methyltransferase activity"/>
    <property type="evidence" value="ECO:0007669"/>
    <property type="project" value="UniProtKB-EC"/>
</dbReference>
<comment type="similarity">
    <text evidence="10">In the C-terminal section; belongs to the DAO family.</text>
</comment>
<gene>
    <name evidence="10 13" type="primary">mnmC</name>
    <name evidence="13" type="ORF">H9646_17680</name>
</gene>
<feature type="region of interest" description="FAD-dependent cmnm(5)s(2)U34 oxidoreductase" evidence="10">
    <location>
        <begin position="253"/>
        <end position="640"/>
    </location>
</feature>
<keyword evidence="7 10" id="KW-0274">FAD</keyword>
<evidence type="ECO:0000313" key="14">
    <source>
        <dbReference type="Proteomes" id="UP000634919"/>
    </source>
</evidence>
<evidence type="ECO:0000256" key="9">
    <source>
        <dbReference type="ARBA" id="ARBA00023268"/>
    </source>
</evidence>
<organism evidence="13 14">
    <name type="scientific">Comamonas avium</name>
    <dbReference type="NCBI Taxonomy" id="2762231"/>
    <lineage>
        <taxon>Bacteria</taxon>
        <taxon>Pseudomonadati</taxon>
        <taxon>Pseudomonadota</taxon>
        <taxon>Betaproteobacteria</taxon>
        <taxon>Burkholderiales</taxon>
        <taxon>Comamonadaceae</taxon>
        <taxon>Comamonas</taxon>
    </lineage>
</organism>
<keyword evidence="8 10" id="KW-0560">Oxidoreductase</keyword>
<dbReference type="InterPro" id="IPR047785">
    <property type="entry name" value="tRNA_MNMC2"/>
</dbReference>
<name>A0ABR8SFR1_9BURK</name>
<dbReference type="Gene3D" id="3.50.50.60">
    <property type="entry name" value="FAD/NAD(P)-binding domain"/>
    <property type="match status" value="1"/>
</dbReference>
<evidence type="ECO:0000256" key="6">
    <source>
        <dbReference type="ARBA" id="ARBA00022694"/>
    </source>
</evidence>
<reference evidence="13 14" key="1">
    <citation type="submission" date="2020-08" db="EMBL/GenBank/DDBJ databases">
        <title>A Genomic Blueprint of the Chicken Gut Microbiome.</title>
        <authorList>
            <person name="Gilroy R."/>
            <person name="Ravi A."/>
            <person name="Getino M."/>
            <person name="Pursley I."/>
            <person name="Horton D.L."/>
            <person name="Alikhan N.-F."/>
            <person name="Baker D."/>
            <person name="Gharbi K."/>
            <person name="Hall N."/>
            <person name="Watson M."/>
            <person name="Adriaenssens E.M."/>
            <person name="Foster-Nyarko E."/>
            <person name="Jarju S."/>
            <person name="Secka A."/>
            <person name="Antonio M."/>
            <person name="Oren A."/>
            <person name="Chaudhuri R."/>
            <person name="La Ragione R.M."/>
            <person name="Hildebrand F."/>
            <person name="Pallen M.J."/>
        </authorList>
    </citation>
    <scope>NUCLEOTIDE SEQUENCE [LARGE SCALE GENOMIC DNA]</scope>
    <source>
        <strain evidence="13 14">Sa2CVA6</strain>
    </source>
</reference>
<evidence type="ECO:0000256" key="5">
    <source>
        <dbReference type="ARBA" id="ARBA00022691"/>
    </source>
</evidence>
<keyword evidence="4 10" id="KW-0808">Transferase</keyword>
<dbReference type="InterPro" id="IPR017610">
    <property type="entry name" value="tRNA_S-uridine_synth_MnmC_C"/>
</dbReference>
<evidence type="ECO:0000256" key="2">
    <source>
        <dbReference type="ARBA" id="ARBA00022603"/>
    </source>
</evidence>
<accession>A0ABR8SFR1</accession>
<dbReference type="Pfam" id="PF01266">
    <property type="entry name" value="DAO"/>
    <property type="match status" value="1"/>
</dbReference>
<comment type="cofactor">
    <cofactor evidence="10">
        <name>FAD</name>
        <dbReference type="ChEBI" id="CHEBI:57692"/>
    </cofactor>
</comment>
<dbReference type="InterPro" id="IPR023032">
    <property type="entry name" value="tRNA_MAMT_biosynth_bifunc_MnmC"/>
</dbReference>
<evidence type="ECO:0000256" key="3">
    <source>
        <dbReference type="ARBA" id="ARBA00022630"/>
    </source>
</evidence>